<keyword evidence="6" id="KW-0067">ATP-binding</keyword>
<dbReference type="InterPro" id="IPR027417">
    <property type="entry name" value="P-loop_NTPase"/>
</dbReference>
<dbReference type="RefSeq" id="WP_204917048.1">
    <property type="nucleotide sequence ID" value="NZ_BAAAQP010000010.1"/>
</dbReference>
<keyword evidence="4" id="KW-0547">Nucleotide-binding</keyword>
<evidence type="ECO:0000256" key="10">
    <source>
        <dbReference type="SAM" id="Phobius"/>
    </source>
</evidence>
<keyword evidence="10" id="KW-1133">Transmembrane helix</keyword>
<name>A0ABS2RHN3_9ACTN</name>
<dbReference type="EMBL" id="JAFBCF010000001">
    <property type="protein sequence ID" value="MBM7798519.1"/>
    <property type="molecule type" value="Genomic_DNA"/>
</dbReference>
<gene>
    <name evidence="12" type="ORF">JOE57_001440</name>
</gene>
<feature type="domain" description="AAA" evidence="11">
    <location>
        <begin position="295"/>
        <end position="423"/>
    </location>
</feature>
<organism evidence="12 13">
    <name type="scientific">Microlunatus panaciterrae</name>
    <dbReference type="NCBI Taxonomy" id="400768"/>
    <lineage>
        <taxon>Bacteria</taxon>
        <taxon>Bacillati</taxon>
        <taxon>Actinomycetota</taxon>
        <taxon>Actinomycetes</taxon>
        <taxon>Propionibacteriales</taxon>
        <taxon>Propionibacteriaceae</taxon>
        <taxon>Microlunatus</taxon>
    </lineage>
</organism>
<dbReference type="InterPro" id="IPR050445">
    <property type="entry name" value="Bact_polysacc_biosynth/exp"/>
</dbReference>
<keyword evidence="7" id="KW-0829">Tyrosine-protein kinase</keyword>
<feature type="transmembrane region" description="Helical" evidence="10">
    <location>
        <begin position="37"/>
        <end position="57"/>
    </location>
</feature>
<evidence type="ECO:0000313" key="12">
    <source>
        <dbReference type="EMBL" id="MBM7798519.1"/>
    </source>
</evidence>
<evidence type="ECO:0000256" key="2">
    <source>
        <dbReference type="ARBA" id="ARBA00011903"/>
    </source>
</evidence>
<feature type="region of interest" description="Disordered" evidence="9">
    <location>
        <begin position="1"/>
        <end position="22"/>
    </location>
</feature>
<dbReference type="PANTHER" id="PTHR32309:SF13">
    <property type="entry name" value="FERRIC ENTEROBACTIN TRANSPORT PROTEIN FEPE"/>
    <property type="match status" value="1"/>
</dbReference>
<evidence type="ECO:0000256" key="1">
    <source>
        <dbReference type="ARBA" id="ARBA00007316"/>
    </source>
</evidence>
<dbReference type="CDD" id="cd05387">
    <property type="entry name" value="BY-kinase"/>
    <property type="match status" value="1"/>
</dbReference>
<reference evidence="12 13" key="1">
    <citation type="submission" date="2021-01" db="EMBL/GenBank/DDBJ databases">
        <title>Sequencing the genomes of 1000 actinobacteria strains.</title>
        <authorList>
            <person name="Klenk H.-P."/>
        </authorList>
    </citation>
    <scope>NUCLEOTIDE SEQUENCE [LARGE SCALE GENOMIC DNA]</scope>
    <source>
        <strain evidence="12 13">DSM 18662</strain>
    </source>
</reference>
<comment type="similarity">
    <text evidence="1">Belongs to the CpsD/CapB family.</text>
</comment>
<keyword evidence="10" id="KW-0472">Membrane</keyword>
<dbReference type="Gene3D" id="3.40.50.300">
    <property type="entry name" value="P-loop containing nucleotide triphosphate hydrolases"/>
    <property type="match status" value="1"/>
</dbReference>
<evidence type="ECO:0000256" key="3">
    <source>
        <dbReference type="ARBA" id="ARBA00022679"/>
    </source>
</evidence>
<evidence type="ECO:0000259" key="11">
    <source>
        <dbReference type="Pfam" id="PF13614"/>
    </source>
</evidence>
<evidence type="ECO:0000256" key="5">
    <source>
        <dbReference type="ARBA" id="ARBA00022777"/>
    </source>
</evidence>
<dbReference type="InterPro" id="IPR025669">
    <property type="entry name" value="AAA_dom"/>
</dbReference>
<dbReference type="Proteomes" id="UP000704762">
    <property type="component" value="Unassembled WGS sequence"/>
</dbReference>
<evidence type="ECO:0000256" key="4">
    <source>
        <dbReference type="ARBA" id="ARBA00022741"/>
    </source>
</evidence>
<dbReference type="EC" id="2.7.10.2" evidence="2"/>
<sequence length="471" mass="50504">MSARYVRRSETGPQRTAGESHSPFVDLREHARAIRRFWRSVALLVLLGIGVAALITFRTAPVYETQTTYFVDASLGGTDSALQADEFAQRRINSYVGLVTSERMAKVIIDDTGLDLQPADVSAMITATVQPETVLLAVVVADTSPDRSRLISQSIARNLDEQIGQLDNRGKTSKVDVSVLSGPTLNPTPVSPRTKLNLAIGLLLGLGLGVAQAILRQQLDTSFQTRDQLAAVTGVPTLGQLSYDRNAKSSPVLTATTGHSRRAETFRQLRTNLRFVDAASPVSVLVVTSAVESEGKTTTAINLALTFAEAGSRVLLIDADLRKPKLENYLDLEASAGLTSVLIGEANVDDVVQDWGAQGLQVLASGPIPPNPSELLGSPTMEKVVAELRSSYDVVVIDSPPLLPVTDAAVTSVQADGVLFVVRHGKTRRDQVLQSMSQLDGVDTRILGTVLSMAPGSRRDNLPNYYQEPAS</sequence>
<evidence type="ECO:0000256" key="8">
    <source>
        <dbReference type="ARBA" id="ARBA00051245"/>
    </source>
</evidence>
<dbReference type="SUPFAM" id="SSF52540">
    <property type="entry name" value="P-loop containing nucleoside triphosphate hydrolases"/>
    <property type="match status" value="1"/>
</dbReference>
<dbReference type="PANTHER" id="PTHR32309">
    <property type="entry name" value="TYROSINE-PROTEIN KINASE"/>
    <property type="match status" value="1"/>
</dbReference>
<keyword evidence="5" id="KW-0418">Kinase</keyword>
<dbReference type="NCBIfam" id="TIGR01007">
    <property type="entry name" value="eps_fam"/>
    <property type="match status" value="1"/>
</dbReference>
<keyword evidence="10" id="KW-0812">Transmembrane</keyword>
<keyword evidence="3" id="KW-0808">Transferase</keyword>
<proteinExistence type="inferred from homology"/>
<keyword evidence="13" id="KW-1185">Reference proteome</keyword>
<protein>
    <recommendedName>
        <fullName evidence="2">non-specific protein-tyrosine kinase</fullName>
        <ecNumber evidence="2">2.7.10.2</ecNumber>
    </recommendedName>
</protein>
<evidence type="ECO:0000313" key="13">
    <source>
        <dbReference type="Proteomes" id="UP000704762"/>
    </source>
</evidence>
<accession>A0ABS2RHN3</accession>
<evidence type="ECO:0000256" key="9">
    <source>
        <dbReference type="SAM" id="MobiDB-lite"/>
    </source>
</evidence>
<evidence type="ECO:0000256" key="6">
    <source>
        <dbReference type="ARBA" id="ARBA00022840"/>
    </source>
</evidence>
<dbReference type="InterPro" id="IPR005702">
    <property type="entry name" value="Wzc-like_C"/>
</dbReference>
<comment type="catalytic activity">
    <reaction evidence="8">
        <text>L-tyrosyl-[protein] + ATP = O-phospho-L-tyrosyl-[protein] + ADP + H(+)</text>
        <dbReference type="Rhea" id="RHEA:10596"/>
        <dbReference type="Rhea" id="RHEA-COMP:10136"/>
        <dbReference type="Rhea" id="RHEA-COMP:20101"/>
        <dbReference type="ChEBI" id="CHEBI:15378"/>
        <dbReference type="ChEBI" id="CHEBI:30616"/>
        <dbReference type="ChEBI" id="CHEBI:46858"/>
        <dbReference type="ChEBI" id="CHEBI:61978"/>
        <dbReference type="ChEBI" id="CHEBI:456216"/>
        <dbReference type="EC" id="2.7.10.2"/>
    </reaction>
</comment>
<evidence type="ECO:0000256" key="7">
    <source>
        <dbReference type="ARBA" id="ARBA00023137"/>
    </source>
</evidence>
<dbReference type="Pfam" id="PF13614">
    <property type="entry name" value="AAA_31"/>
    <property type="match status" value="1"/>
</dbReference>
<comment type="caution">
    <text evidence="12">The sequence shown here is derived from an EMBL/GenBank/DDBJ whole genome shotgun (WGS) entry which is preliminary data.</text>
</comment>